<dbReference type="PANTHER" id="PTHR46599:SF3">
    <property type="entry name" value="PIGGYBAC TRANSPOSABLE ELEMENT-DERIVED PROTEIN 4"/>
    <property type="match status" value="1"/>
</dbReference>
<comment type="caution">
    <text evidence="3">The sequence shown here is derived from an EMBL/GenBank/DDBJ whole genome shotgun (WGS) entry which is preliminary data.</text>
</comment>
<dbReference type="SUPFAM" id="SSF68906">
    <property type="entry name" value="SAP domain"/>
    <property type="match status" value="1"/>
</dbReference>
<evidence type="ECO:0000313" key="4">
    <source>
        <dbReference type="Proteomes" id="UP001054902"/>
    </source>
</evidence>
<name>A0AAD3D2K0_9STRA</name>
<sequence>MDSLNQKDSNTSDHEAAVLPSPQKLEKVTDKLVERVNKSPEQVKRRKIKNITEEEANPDGYDSDGEAGPFFDVWDIEGTQDPDEEVSALPTEGTVVPEAILNTLSPVPVAIQNSEATNNKEPVFIPIAVDEVEKMFMNDLKHELKIRNLSYQGKKDALRKRLLKALEDQVKVCKFDIKPIVKKKNEVGTGFPDTAFWKELQADEKPVSEPKNKRFKLPRAPTIEARDASFVPTKHNFSAYTFERPKFEGQYKQLQLDRFGKPKYIHRTGHFLTQETERLKGVFDLDLAKSFNLTPNSHPHEFVDMFLPFTKSKAKKLKGCWSFEEAADWSNCKAILAKAGERIYPDWDRMTTEEYRKHLGLYIFNGVSPSPSVLKKVRPQAVDAVHGNDFVARGLGANAALKHRYFKAFWSMQDPCIAPLERSESPNWKVQPLLDHMNAVNKRAWMPGADLSVDEMTMRFKGKHKDKRRITYKREGDGFQADALCEDGFTIQVYMRNHPAPKKYLKQGASPLHSRVLALFDVLQDKHHRVGMDNLYNNVSFCRRSYNHPKCVLVHGVTRKSGRGIPECVFQREEIKRVDQLKVRGTVKAAVVMGDPGCPNLIASSVYDTKPVHYLSMVTEELKWIIKERSVYNVDTEEVEVLQFLRMGHIDKYNNTMGHVDVADQLRGSYRLDAKVRNLKWWWSPMFWAVGVQITNAYVAYKSLCKQYGKTKLMSHLEFRERLAMAWVNMPEYMEKYPVATGVPSLANTPPPRELAFSPISLASALGSPADSTSSTSRSTSIEERTLDPVQGALKIRLDTTYSHLHVPKTTSRARCGLHRWCTGEQHYSNVVYCPTCRVPSLLESQIVVSATEKDVNPIKVHNEDSFSACLLVMDDNHRRIGWLAYHHFALPLRRLIVMVDSRSKTSPLPILQRWEKYMTIDLWHDNDVFSKQELDDRSHENTIKLHRSRQHAFNVKCMQTLKGSSSNCRATTLQFEFLWTTKKFLKAISLPSIVKNILIPNAKYNWNIVIHYGTLPSANEDDISNTDTIHNLGEISKVIAANVGKSPPSVIIKDDEKVESEFEYGRVTFFRLDAFYAVPVDIFKVDKDTFDYGNRYAVIPAFGKYPVNDQMIYSPTEAVKIWAMTRRNDIIDTSEPGSIGLASAQLMADVIVPTIMDKAACNVVKNPDVCFYRTRASDVVLINDCSDEQGAPVRGVQDIDQVELVENIVQRKCTKACIDAGDEEEELHCDKSSWAVSSRFLQTSSPAPAPAPPSNVDTTLLSTITVS</sequence>
<protein>
    <recommendedName>
        <fullName evidence="2">SAP domain-containing protein</fullName>
    </recommendedName>
</protein>
<dbReference type="SMART" id="SM00513">
    <property type="entry name" value="SAP"/>
    <property type="match status" value="1"/>
</dbReference>
<evidence type="ECO:0000259" key="2">
    <source>
        <dbReference type="PROSITE" id="PS50800"/>
    </source>
</evidence>
<feature type="compositionally biased region" description="Basic and acidic residues" evidence="1">
    <location>
        <begin position="24"/>
        <end position="43"/>
    </location>
</feature>
<dbReference type="PROSITE" id="PS50800">
    <property type="entry name" value="SAP"/>
    <property type="match status" value="1"/>
</dbReference>
<reference evidence="3 4" key="1">
    <citation type="journal article" date="2021" name="Sci. Rep.">
        <title>The genome of the diatom Chaetoceros tenuissimus carries an ancient integrated fragment of an extant virus.</title>
        <authorList>
            <person name="Hongo Y."/>
            <person name="Kimura K."/>
            <person name="Takaki Y."/>
            <person name="Yoshida Y."/>
            <person name="Baba S."/>
            <person name="Kobayashi G."/>
            <person name="Nagasaki K."/>
            <person name="Hano T."/>
            <person name="Tomaru Y."/>
        </authorList>
    </citation>
    <scope>NUCLEOTIDE SEQUENCE [LARGE SCALE GENOMIC DNA]</scope>
    <source>
        <strain evidence="3 4">NIES-3715</strain>
    </source>
</reference>
<accession>A0AAD3D2K0</accession>
<feature type="region of interest" description="Disordered" evidence="1">
    <location>
        <begin position="1"/>
        <end position="71"/>
    </location>
</feature>
<proteinExistence type="predicted"/>
<evidence type="ECO:0000313" key="3">
    <source>
        <dbReference type="EMBL" id="GFH56588.1"/>
    </source>
</evidence>
<dbReference type="PANTHER" id="PTHR46599">
    <property type="entry name" value="PIGGYBAC TRANSPOSABLE ELEMENT-DERIVED PROTEIN 4"/>
    <property type="match status" value="1"/>
</dbReference>
<feature type="compositionally biased region" description="Acidic residues" evidence="1">
    <location>
        <begin position="53"/>
        <end position="65"/>
    </location>
</feature>
<evidence type="ECO:0000256" key="1">
    <source>
        <dbReference type="SAM" id="MobiDB-lite"/>
    </source>
</evidence>
<dbReference type="Gene3D" id="1.10.720.30">
    <property type="entry name" value="SAP domain"/>
    <property type="match status" value="1"/>
</dbReference>
<dbReference type="InterPro" id="IPR029526">
    <property type="entry name" value="PGBD"/>
</dbReference>
<dbReference type="InterPro" id="IPR003034">
    <property type="entry name" value="SAP_dom"/>
</dbReference>
<dbReference type="AlphaFoldDB" id="A0AAD3D2K0"/>
<dbReference type="InterPro" id="IPR036361">
    <property type="entry name" value="SAP_dom_sf"/>
</dbReference>
<keyword evidence="4" id="KW-1185">Reference proteome</keyword>
<dbReference type="Pfam" id="PF13843">
    <property type="entry name" value="DDE_Tnp_1_7"/>
    <property type="match status" value="1"/>
</dbReference>
<gene>
    <name evidence="3" type="ORF">CTEN210_13064</name>
</gene>
<organism evidence="3 4">
    <name type="scientific">Chaetoceros tenuissimus</name>
    <dbReference type="NCBI Taxonomy" id="426638"/>
    <lineage>
        <taxon>Eukaryota</taxon>
        <taxon>Sar</taxon>
        <taxon>Stramenopiles</taxon>
        <taxon>Ochrophyta</taxon>
        <taxon>Bacillariophyta</taxon>
        <taxon>Coscinodiscophyceae</taxon>
        <taxon>Chaetocerotophycidae</taxon>
        <taxon>Chaetocerotales</taxon>
        <taxon>Chaetocerotaceae</taxon>
        <taxon>Chaetoceros</taxon>
    </lineage>
</organism>
<dbReference type="EMBL" id="BLLK01000052">
    <property type="protein sequence ID" value="GFH56588.1"/>
    <property type="molecule type" value="Genomic_DNA"/>
</dbReference>
<dbReference type="Proteomes" id="UP001054902">
    <property type="component" value="Unassembled WGS sequence"/>
</dbReference>
<feature type="domain" description="SAP" evidence="2">
    <location>
        <begin position="132"/>
        <end position="166"/>
    </location>
</feature>